<reference evidence="10 11" key="1">
    <citation type="journal article" date="2024" name="bioRxiv">
        <title>A reference genome for Trichogramma kaykai: A tiny desert-dwelling parasitoid wasp with competing sex-ratio distorters.</title>
        <authorList>
            <person name="Culotta J."/>
            <person name="Lindsey A.R."/>
        </authorList>
    </citation>
    <scope>NUCLEOTIDE SEQUENCE [LARGE SCALE GENOMIC DNA]</scope>
    <source>
        <strain evidence="10 11">KSX58</strain>
    </source>
</reference>
<keyword evidence="8" id="KW-0802">TPR repeat</keyword>
<organism evidence="10 11">
    <name type="scientific">Trichogramma kaykai</name>
    <dbReference type="NCBI Taxonomy" id="54128"/>
    <lineage>
        <taxon>Eukaryota</taxon>
        <taxon>Metazoa</taxon>
        <taxon>Ecdysozoa</taxon>
        <taxon>Arthropoda</taxon>
        <taxon>Hexapoda</taxon>
        <taxon>Insecta</taxon>
        <taxon>Pterygota</taxon>
        <taxon>Neoptera</taxon>
        <taxon>Endopterygota</taxon>
        <taxon>Hymenoptera</taxon>
        <taxon>Apocrita</taxon>
        <taxon>Proctotrupomorpha</taxon>
        <taxon>Chalcidoidea</taxon>
        <taxon>Trichogrammatidae</taxon>
        <taxon>Trichogramma</taxon>
    </lineage>
</organism>
<dbReference type="Proteomes" id="UP001627154">
    <property type="component" value="Unassembled WGS sequence"/>
</dbReference>
<evidence type="ECO:0000256" key="4">
    <source>
        <dbReference type="ARBA" id="ARBA00022723"/>
    </source>
</evidence>
<sequence length="339" mass="39359">MDTELKAIVETLSRPEIKDFALRLDIKYQIKNAEESIKARKEGNDIYMKKEHTDEDHKMILYYYNKSIAYAPSESEELMYAYSNRAYLLLHINKYNEAIESLDKALQLSDSITMKVKLYCQKAKCLAALGCSMKDVVMKEIDQILKKSKLSTEEANFVTDIIRKTKLSMSSMKQFKPQNEKFLQEKAECNQIINDRENVDPLDFVEIKSTKNMGRGLYAKTDFKTGDLVLVEKPCMIGPHFFNQYVFCSQCLSVAWTGIPCEACHDYMFCSLKCKNMAWEEYHQIDCSITPYLILCDPEIPEWIDLNLKFIITLMKDSKTIDELKSKLNITKNNQGKFN</sequence>
<comment type="caution">
    <text evidence="10">The sequence shown here is derived from an EMBL/GenBank/DDBJ whole genome shotgun (WGS) entry which is preliminary data.</text>
</comment>
<keyword evidence="5 7" id="KW-0863">Zinc-finger</keyword>
<dbReference type="SMART" id="SM00028">
    <property type="entry name" value="TPR"/>
    <property type="match status" value="1"/>
</dbReference>
<keyword evidence="11" id="KW-1185">Reference proteome</keyword>
<dbReference type="InterPro" id="IPR011990">
    <property type="entry name" value="TPR-like_helical_dom_sf"/>
</dbReference>
<feature type="repeat" description="TPR" evidence="8">
    <location>
        <begin position="79"/>
        <end position="112"/>
    </location>
</feature>
<keyword evidence="6" id="KW-0862">Zinc</keyword>
<dbReference type="SUPFAM" id="SSF82199">
    <property type="entry name" value="SET domain"/>
    <property type="match status" value="1"/>
</dbReference>
<evidence type="ECO:0000256" key="7">
    <source>
        <dbReference type="PROSITE-ProRule" id="PRU00134"/>
    </source>
</evidence>
<dbReference type="PANTHER" id="PTHR46165">
    <property type="entry name" value="SET AND MYND DOMAIN-CONTAINING PROTEIN 4"/>
    <property type="match status" value="1"/>
</dbReference>
<dbReference type="PROSITE" id="PS50865">
    <property type="entry name" value="ZF_MYND_2"/>
    <property type="match status" value="1"/>
</dbReference>
<dbReference type="InterPro" id="IPR052097">
    <property type="entry name" value="SET-MYND_domain_protein"/>
</dbReference>
<dbReference type="PROSITE" id="PS01360">
    <property type="entry name" value="ZF_MYND_1"/>
    <property type="match status" value="1"/>
</dbReference>
<name>A0ABD2XB74_9HYME</name>
<dbReference type="Gene3D" id="2.170.270.10">
    <property type="entry name" value="SET domain"/>
    <property type="match status" value="1"/>
</dbReference>
<evidence type="ECO:0000256" key="3">
    <source>
        <dbReference type="ARBA" id="ARBA00022691"/>
    </source>
</evidence>
<dbReference type="GO" id="GO:0008168">
    <property type="term" value="F:methyltransferase activity"/>
    <property type="evidence" value="ECO:0007669"/>
    <property type="project" value="UniProtKB-KW"/>
</dbReference>
<keyword evidence="2" id="KW-0808">Transferase</keyword>
<evidence type="ECO:0000256" key="8">
    <source>
        <dbReference type="PROSITE-ProRule" id="PRU00339"/>
    </source>
</evidence>
<dbReference type="SUPFAM" id="SSF144232">
    <property type="entry name" value="HIT/MYND zinc finger-like"/>
    <property type="match status" value="1"/>
</dbReference>
<dbReference type="PROSITE" id="PS50005">
    <property type="entry name" value="TPR"/>
    <property type="match status" value="1"/>
</dbReference>
<dbReference type="GO" id="GO:0032259">
    <property type="term" value="P:methylation"/>
    <property type="evidence" value="ECO:0007669"/>
    <property type="project" value="UniProtKB-KW"/>
</dbReference>
<gene>
    <name evidence="10" type="ORF">TKK_004644</name>
</gene>
<dbReference type="Gene3D" id="1.25.40.10">
    <property type="entry name" value="Tetratricopeptide repeat domain"/>
    <property type="match status" value="1"/>
</dbReference>
<protein>
    <recommendedName>
        <fullName evidence="9">MYND-type domain-containing protein</fullName>
    </recommendedName>
</protein>
<dbReference type="EMBL" id="JBJJXI010000035">
    <property type="protein sequence ID" value="KAL3402375.1"/>
    <property type="molecule type" value="Genomic_DNA"/>
</dbReference>
<evidence type="ECO:0000313" key="11">
    <source>
        <dbReference type="Proteomes" id="UP001627154"/>
    </source>
</evidence>
<dbReference type="AlphaFoldDB" id="A0ABD2XB74"/>
<dbReference type="SUPFAM" id="SSF48452">
    <property type="entry name" value="TPR-like"/>
    <property type="match status" value="1"/>
</dbReference>
<dbReference type="GO" id="GO:0008270">
    <property type="term" value="F:zinc ion binding"/>
    <property type="evidence" value="ECO:0007669"/>
    <property type="project" value="UniProtKB-KW"/>
</dbReference>
<keyword evidence="3" id="KW-0949">S-adenosyl-L-methionine</keyword>
<feature type="domain" description="MYND-type" evidence="9">
    <location>
        <begin position="248"/>
        <end position="287"/>
    </location>
</feature>
<evidence type="ECO:0000313" key="10">
    <source>
        <dbReference type="EMBL" id="KAL3402375.1"/>
    </source>
</evidence>
<evidence type="ECO:0000259" key="9">
    <source>
        <dbReference type="PROSITE" id="PS50865"/>
    </source>
</evidence>
<accession>A0ABD2XB74</accession>
<dbReference type="PANTHER" id="PTHR46165:SF2">
    <property type="entry name" value="SET AND MYND DOMAIN-CONTAINING PROTEIN 4"/>
    <property type="match status" value="1"/>
</dbReference>
<evidence type="ECO:0000256" key="1">
    <source>
        <dbReference type="ARBA" id="ARBA00022603"/>
    </source>
</evidence>
<dbReference type="InterPro" id="IPR046341">
    <property type="entry name" value="SET_dom_sf"/>
</dbReference>
<proteinExistence type="predicted"/>
<keyword evidence="4" id="KW-0479">Metal-binding</keyword>
<evidence type="ECO:0000256" key="6">
    <source>
        <dbReference type="ARBA" id="ARBA00022833"/>
    </source>
</evidence>
<dbReference type="Gene3D" id="6.10.140.2220">
    <property type="match status" value="1"/>
</dbReference>
<evidence type="ECO:0000256" key="2">
    <source>
        <dbReference type="ARBA" id="ARBA00022679"/>
    </source>
</evidence>
<dbReference type="Gene3D" id="1.10.220.160">
    <property type="match status" value="1"/>
</dbReference>
<evidence type="ECO:0000256" key="5">
    <source>
        <dbReference type="ARBA" id="ARBA00022771"/>
    </source>
</evidence>
<keyword evidence="1" id="KW-0489">Methyltransferase</keyword>
<dbReference type="InterPro" id="IPR019734">
    <property type="entry name" value="TPR_rpt"/>
</dbReference>
<dbReference type="InterPro" id="IPR002893">
    <property type="entry name" value="Znf_MYND"/>
</dbReference>